<reference evidence="1" key="1">
    <citation type="submission" date="2019-08" db="EMBL/GenBank/DDBJ databases">
        <authorList>
            <person name="Kucharzyk K."/>
            <person name="Murdoch R.W."/>
            <person name="Higgins S."/>
            <person name="Loffler F."/>
        </authorList>
    </citation>
    <scope>NUCLEOTIDE SEQUENCE</scope>
</reference>
<protein>
    <submittedName>
        <fullName evidence="1">Uncharacterized protein</fullName>
    </submittedName>
</protein>
<evidence type="ECO:0000313" key="1">
    <source>
        <dbReference type="EMBL" id="MPN65128.1"/>
    </source>
</evidence>
<proteinExistence type="predicted"/>
<sequence>MGVRTPERLHPPVQVKGHSALFAGGLGVKINQNHVRLGLIQDFIRHGKGRVQIIINFKPAQQI</sequence>
<name>A0A645JN88_9ZZZZ</name>
<dbReference type="EMBL" id="VSSQ01147034">
    <property type="protein sequence ID" value="MPN65128.1"/>
    <property type="molecule type" value="Genomic_DNA"/>
</dbReference>
<gene>
    <name evidence="1" type="ORF">SDC9_212907</name>
</gene>
<accession>A0A645JN88</accession>
<organism evidence="1">
    <name type="scientific">bioreactor metagenome</name>
    <dbReference type="NCBI Taxonomy" id="1076179"/>
    <lineage>
        <taxon>unclassified sequences</taxon>
        <taxon>metagenomes</taxon>
        <taxon>ecological metagenomes</taxon>
    </lineage>
</organism>
<comment type="caution">
    <text evidence="1">The sequence shown here is derived from an EMBL/GenBank/DDBJ whole genome shotgun (WGS) entry which is preliminary data.</text>
</comment>
<dbReference type="AlphaFoldDB" id="A0A645JN88"/>